<evidence type="ECO:0000313" key="3">
    <source>
        <dbReference type="Proteomes" id="UP000234512"/>
    </source>
</evidence>
<keyword evidence="1" id="KW-1133">Transmembrane helix</keyword>
<dbReference type="RefSeq" id="WP_003605483.1">
    <property type="nucleotide sequence ID" value="NC_010999.1"/>
</dbReference>
<accession>A0A125U9G4</accession>
<proteinExistence type="predicted"/>
<keyword evidence="1" id="KW-0812">Transmembrane</keyword>
<feature type="transmembrane region" description="Helical" evidence="1">
    <location>
        <begin position="6"/>
        <end position="27"/>
    </location>
</feature>
<dbReference type="KEGG" id="lcs:LCBD_2085"/>
<name>A0A0E2M080_LACPA</name>
<dbReference type="KEGG" id="lce:LC2W_2067"/>
<accession>A0A0E2M080</accession>
<dbReference type="Proteomes" id="UP000234512">
    <property type="component" value="Unassembled WGS sequence"/>
</dbReference>
<feature type="transmembrane region" description="Helical" evidence="1">
    <location>
        <begin position="39"/>
        <end position="57"/>
    </location>
</feature>
<organism evidence="2 3">
    <name type="scientific">Lacticaseibacillus paracasei</name>
    <name type="common">Lactobacillus paracasei</name>
    <dbReference type="NCBI Taxonomy" id="1597"/>
    <lineage>
        <taxon>Bacteria</taxon>
        <taxon>Bacillati</taxon>
        <taxon>Bacillota</taxon>
        <taxon>Bacilli</taxon>
        <taxon>Lactobacillales</taxon>
        <taxon>Lactobacillaceae</taxon>
        <taxon>Lacticaseibacillus</taxon>
    </lineage>
</organism>
<sequence>MFNWLILGHIIFGLVAFAGSLLLALGFRTSFHSLTAVQKWGIGLSIGGLFATMAFVMFTAANWMPAILFTLAGIALLAVLMRKSAHA</sequence>
<feature type="transmembrane region" description="Helical" evidence="1">
    <location>
        <begin position="63"/>
        <end position="81"/>
    </location>
</feature>
<accession>K0NBH2</accession>
<protein>
    <submittedName>
        <fullName evidence="2">Na+-transporting malonate decarboxylase, carboxybiotin decarboxylase subunit, madB</fullName>
    </submittedName>
</protein>
<dbReference type="AlphaFoldDB" id="A0A0E2M080"/>
<evidence type="ECO:0000256" key="1">
    <source>
        <dbReference type="SAM" id="Phobius"/>
    </source>
</evidence>
<gene>
    <name evidence="2" type="ORF">C0Q90_12595</name>
</gene>
<evidence type="ECO:0000313" key="2">
    <source>
        <dbReference type="EMBL" id="PLC45524.1"/>
    </source>
</evidence>
<dbReference type="EMBL" id="PKQJ01000017">
    <property type="protein sequence ID" value="PLC45524.1"/>
    <property type="molecule type" value="Genomic_DNA"/>
</dbReference>
<comment type="caution">
    <text evidence="2">The sequence shown here is derived from an EMBL/GenBank/DDBJ whole genome shotgun (WGS) entry which is preliminary data.</text>
</comment>
<keyword evidence="1" id="KW-0472">Membrane</keyword>
<reference evidence="2 3" key="1">
    <citation type="journal article" date="2018" name="Genome Announc.">
        <title>Draft Genome Sequence of Lactobacillus paracasei DUP 13076, Which Exhibits Potent Antipathogenic Effects against Salmonella enterica Serovars Enteritidis, Typhimurium, and Heidelberg.</title>
        <authorList>
            <person name="Muyyarikkandy M.S."/>
            <person name="Alqahtani F.H."/>
            <person name="Mandoiu I."/>
            <person name="Amalaradjou M.A."/>
        </authorList>
    </citation>
    <scope>NUCLEOTIDE SEQUENCE [LARGE SCALE GENOMIC DNA]</scope>
    <source>
        <strain evidence="2 3">DUP 13076</strain>
    </source>
</reference>